<dbReference type="InterPro" id="IPR015020">
    <property type="entry name" value="Rv2525c-like_Glyco_Hydro-like"/>
</dbReference>
<organism evidence="2 3">
    <name type="scientific">Fimbriimonas ginsengisoli Gsoil 348</name>
    <dbReference type="NCBI Taxonomy" id="661478"/>
    <lineage>
        <taxon>Bacteria</taxon>
        <taxon>Bacillati</taxon>
        <taxon>Armatimonadota</taxon>
        <taxon>Fimbriimonadia</taxon>
        <taxon>Fimbriimonadales</taxon>
        <taxon>Fimbriimonadaceae</taxon>
        <taxon>Fimbriimonas</taxon>
    </lineage>
</organism>
<proteinExistence type="predicted"/>
<accession>A0A068NRB9</accession>
<evidence type="ECO:0000313" key="2">
    <source>
        <dbReference type="EMBL" id="AIE86053.1"/>
    </source>
</evidence>
<evidence type="ECO:0000313" key="3">
    <source>
        <dbReference type="Proteomes" id="UP000027982"/>
    </source>
</evidence>
<sequence>MRTWKAHSPYEWVGYYLGGPCHSDHSWRGKRAFIEELGFHILPVFVGNQGGTGCGHGNLTPARGAQDGKDAVAAMAADGFPHLRYVYLDVEPVDVVTSVQQDYIRAWIESVLQDARYLPAMYLHRKNADVLRNILTQELHAHGHHAPARMWVCGGPASFSINDVPGRSTVPDAFAWQGELDTNHTFGGVTIHIDQSVSLTPTPGE</sequence>
<dbReference type="STRING" id="661478.OP10G_2685"/>
<dbReference type="Gene3D" id="3.20.20.80">
    <property type="entry name" value="Glycosidases"/>
    <property type="match status" value="1"/>
</dbReference>
<protein>
    <recommendedName>
        <fullName evidence="1">Rv2525c-like glycoside hydrolase-like domain-containing protein</fullName>
    </recommendedName>
</protein>
<dbReference type="eggNOG" id="ENOG503312R">
    <property type="taxonomic scope" value="Bacteria"/>
</dbReference>
<dbReference type="AlphaFoldDB" id="A0A068NRB9"/>
<dbReference type="HOGENOM" id="CLU_1335867_0_0_0"/>
<dbReference type="InterPro" id="IPR017853">
    <property type="entry name" value="GH"/>
</dbReference>
<dbReference type="KEGG" id="fgi:OP10G_2685"/>
<gene>
    <name evidence="2" type="ORF">OP10G_2685</name>
</gene>
<reference evidence="2 3" key="1">
    <citation type="journal article" date="2014" name="PLoS ONE">
        <title>The first complete genome sequence of the class fimbriimonadia in the phylum armatimonadetes.</title>
        <authorList>
            <person name="Hu Z.Y."/>
            <person name="Wang Y.Z."/>
            <person name="Im W.T."/>
            <person name="Wang S.Y."/>
            <person name="Zhao G.P."/>
            <person name="Zheng H.J."/>
            <person name="Quan Z.X."/>
        </authorList>
    </citation>
    <scope>NUCLEOTIDE SEQUENCE [LARGE SCALE GENOMIC DNA]</scope>
    <source>
        <strain evidence="2">Gsoil 348</strain>
    </source>
</reference>
<name>A0A068NRB9_FIMGI</name>
<dbReference type="Proteomes" id="UP000027982">
    <property type="component" value="Chromosome"/>
</dbReference>
<dbReference type="Pfam" id="PF08924">
    <property type="entry name" value="Rv2525c_GlyHyd-like"/>
    <property type="match status" value="1"/>
</dbReference>
<keyword evidence="3" id="KW-1185">Reference proteome</keyword>
<feature type="domain" description="Rv2525c-like glycoside hydrolase-like" evidence="1">
    <location>
        <begin position="3"/>
        <end position="196"/>
    </location>
</feature>
<evidence type="ECO:0000259" key="1">
    <source>
        <dbReference type="Pfam" id="PF08924"/>
    </source>
</evidence>
<dbReference type="EMBL" id="CP007139">
    <property type="protein sequence ID" value="AIE86053.1"/>
    <property type="molecule type" value="Genomic_DNA"/>
</dbReference>
<dbReference type="SUPFAM" id="SSF51445">
    <property type="entry name" value="(Trans)glycosidases"/>
    <property type="match status" value="1"/>
</dbReference>